<dbReference type="PROSITE" id="PS51375">
    <property type="entry name" value="PPR"/>
    <property type="match status" value="1"/>
</dbReference>
<gene>
    <name evidence="3" type="ORF">LVIROSA_LOCUS24114</name>
</gene>
<comment type="caution">
    <text evidence="3">The sequence shown here is derived from an EMBL/GenBank/DDBJ whole genome shotgun (WGS) entry which is preliminary data.</text>
</comment>
<name>A0AAU9NJA5_9ASTR</name>
<evidence type="ECO:0000313" key="3">
    <source>
        <dbReference type="EMBL" id="CAH1437820.1"/>
    </source>
</evidence>
<evidence type="ECO:0000256" key="1">
    <source>
        <dbReference type="ARBA" id="ARBA00022737"/>
    </source>
</evidence>
<dbReference type="EMBL" id="CAKMRJ010004445">
    <property type="protein sequence ID" value="CAH1437820.1"/>
    <property type="molecule type" value="Genomic_DNA"/>
</dbReference>
<dbReference type="InterPro" id="IPR002885">
    <property type="entry name" value="PPR_rpt"/>
</dbReference>
<organism evidence="3 4">
    <name type="scientific">Lactuca virosa</name>
    <dbReference type="NCBI Taxonomy" id="75947"/>
    <lineage>
        <taxon>Eukaryota</taxon>
        <taxon>Viridiplantae</taxon>
        <taxon>Streptophyta</taxon>
        <taxon>Embryophyta</taxon>
        <taxon>Tracheophyta</taxon>
        <taxon>Spermatophyta</taxon>
        <taxon>Magnoliopsida</taxon>
        <taxon>eudicotyledons</taxon>
        <taxon>Gunneridae</taxon>
        <taxon>Pentapetalae</taxon>
        <taxon>asterids</taxon>
        <taxon>campanulids</taxon>
        <taxon>Asterales</taxon>
        <taxon>Asteraceae</taxon>
        <taxon>Cichorioideae</taxon>
        <taxon>Cichorieae</taxon>
        <taxon>Lactucinae</taxon>
        <taxon>Lactuca</taxon>
    </lineage>
</organism>
<reference evidence="3 4" key="1">
    <citation type="submission" date="2022-01" db="EMBL/GenBank/DDBJ databases">
        <authorList>
            <person name="Xiong W."/>
            <person name="Schranz E."/>
        </authorList>
    </citation>
    <scope>NUCLEOTIDE SEQUENCE [LARGE SCALE GENOMIC DNA]</scope>
</reference>
<keyword evidence="1" id="KW-0677">Repeat</keyword>
<keyword evidence="4" id="KW-1185">Reference proteome</keyword>
<dbReference type="AlphaFoldDB" id="A0AAU9NJA5"/>
<evidence type="ECO:0000256" key="2">
    <source>
        <dbReference type="PROSITE-ProRule" id="PRU00708"/>
    </source>
</evidence>
<dbReference type="Gene3D" id="1.25.40.10">
    <property type="entry name" value="Tetratricopeptide repeat domain"/>
    <property type="match status" value="1"/>
</dbReference>
<proteinExistence type="predicted"/>
<evidence type="ECO:0000313" key="4">
    <source>
        <dbReference type="Proteomes" id="UP001157418"/>
    </source>
</evidence>
<sequence length="183" mass="21155">MVIVVMGASSPCRRQRSLVSVSFKPLLAVVGATKQPSNCSGRHLSPPAAARNRVRLGYHNSCRIPCQDLKKEGLREKADHVHLRCRETKIGMSKQELIHCSKNLLLLKKELKKLEDVRYMESNGSTLRYTSMLWTYVNTSDMERAEKCFRRMKKDVLQPNVVTYRTLREAMSAQWWPFAYKRP</sequence>
<dbReference type="InterPro" id="IPR011990">
    <property type="entry name" value="TPR-like_helical_dom_sf"/>
</dbReference>
<dbReference type="Pfam" id="PF13041">
    <property type="entry name" value="PPR_2"/>
    <property type="match status" value="1"/>
</dbReference>
<protein>
    <recommendedName>
        <fullName evidence="5">Pentatricopeptide repeat-containing protein</fullName>
    </recommendedName>
</protein>
<accession>A0AAU9NJA5</accession>
<dbReference type="Proteomes" id="UP001157418">
    <property type="component" value="Unassembled WGS sequence"/>
</dbReference>
<feature type="repeat" description="PPR" evidence="2">
    <location>
        <begin position="125"/>
        <end position="159"/>
    </location>
</feature>
<evidence type="ECO:0008006" key="5">
    <source>
        <dbReference type="Google" id="ProtNLM"/>
    </source>
</evidence>